<dbReference type="EMBL" id="AP035768">
    <property type="protein sequence ID" value="BFO15463.1"/>
    <property type="molecule type" value="Genomic_DNA"/>
</dbReference>
<proteinExistence type="inferred from homology"/>
<dbReference type="AlphaFoldDB" id="A0AAT9HE38"/>
<evidence type="ECO:0000259" key="3">
    <source>
        <dbReference type="Pfam" id="PF00082"/>
    </source>
</evidence>
<feature type="region of interest" description="Disordered" evidence="2">
    <location>
        <begin position="81"/>
        <end position="143"/>
    </location>
</feature>
<evidence type="ECO:0000256" key="2">
    <source>
        <dbReference type="SAM" id="MobiDB-lite"/>
    </source>
</evidence>
<reference evidence="4" key="1">
    <citation type="submission" date="2024-06" db="EMBL/GenBank/DDBJ databases">
        <authorList>
            <consortium name="consrtm"/>
            <person name="Uemura M."/>
            <person name="Terahara T."/>
        </authorList>
    </citation>
    <scope>NUCLEOTIDE SEQUENCE</scope>
    <source>
        <strain evidence="4">KM77-8</strain>
    </source>
</reference>
<name>A0AAT9HE38_9ACTN</name>
<comment type="similarity">
    <text evidence="1">Belongs to the peptidase S8 family.</text>
</comment>
<organism evidence="4">
    <name type="scientific">Streptomyces haneummycinicus</name>
    <dbReference type="NCBI Taxonomy" id="3074435"/>
    <lineage>
        <taxon>Bacteria</taxon>
        <taxon>Bacillati</taxon>
        <taxon>Actinomycetota</taxon>
        <taxon>Actinomycetes</taxon>
        <taxon>Kitasatosporales</taxon>
        <taxon>Streptomycetaceae</taxon>
        <taxon>Streptomyces</taxon>
    </lineage>
</organism>
<feature type="compositionally biased region" description="Pro residues" evidence="2">
    <location>
        <begin position="111"/>
        <end position="125"/>
    </location>
</feature>
<reference evidence="4" key="2">
    <citation type="submission" date="2024-07" db="EMBL/GenBank/DDBJ databases">
        <title>Streptomyces haneummycinica sp. nov., a new antibiotic-producing actinobacterium isolated from marine sediment.</title>
        <authorList>
            <person name="Uemura M."/>
            <person name="Hamada M."/>
            <person name="Hirano S."/>
            <person name="Kobayashi K."/>
            <person name="Ohshiro T."/>
            <person name="Kobayashi T."/>
            <person name="Terahara T."/>
        </authorList>
    </citation>
    <scope>NUCLEOTIDE SEQUENCE</scope>
    <source>
        <strain evidence="4">KM77-8</strain>
    </source>
</reference>
<feature type="region of interest" description="Disordered" evidence="2">
    <location>
        <begin position="1"/>
        <end position="25"/>
    </location>
</feature>
<feature type="domain" description="Peptidase S8/S53" evidence="3">
    <location>
        <begin position="17"/>
        <end position="85"/>
    </location>
</feature>
<dbReference type="GO" id="GO:0004252">
    <property type="term" value="F:serine-type endopeptidase activity"/>
    <property type="evidence" value="ECO:0007669"/>
    <property type="project" value="InterPro"/>
</dbReference>
<dbReference type="InterPro" id="IPR000209">
    <property type="entry name" value="Peptidase_S8/S53_dom"/>
</dbReference>
<feature type="compositionally biased region" description="Low complexity" evidence="2">
    <location>
        <begin position="126"/>
        <end position="143"/>
    </location>
</feature>
<dbReference type="SUPFAM" id="SSF52743">
    <property type="entry name" value="Subtilisin-like"/>
    <property type="match status" value="1"/>
</dbReference>
<accession>A0AAT9HE38</accession>
<dbReference type="GO" id="GO:0006508">
    <property type="term" value="P:proteolysis"/>
    <property type="evidence" value="ECO:0007669"/>
    <property type="project" value="InterPro"/>
</dbReference>
<dbReference type="InterPro" id="IPR036852">
    <property type="entry name" value="Peptidase_S8/S53_dom_sf"/>
</dbReference>
<dbReference type="Gene3D" id="3.40.50.200">
    <property type="entry name" value="Peptidase S8/S53 domain"/>
    <property type="match status" value="1"/>
</dbReference>
<evidence type="ECO:0000313" key="4">
    <source>
        <dbReference type="EMBL" id="BFO15463.1"/>
    </source>
</evidence>
<dbReference type="Pfam" id="PF00082">
    <property type="entry name" value="Peptidase_S8"/>
    <property type="match status" value="1"/>
</dbReference>
<dbReference type="PROSITE" id="PS51892">
    <property type="entry name" value="SUBTILASE"/>
    <property type="match status" value="1"/>
</dbReference>
<evidence type="ECO:0000256" key="1">
    <source>
        <dbReference type="PROSITE-ProRule" id="PRU01240"/>
    </source>
</evidence>
<sequence>MVDFGPSGVRQKSAPPAYRPALSAPGSEMVSVAPEGSGHYIGSGASLAAAAVAGAAALVRAYHPDLTAPEVTRRLLDTAYPSDIPRLDPYASLSLLQDRTTSHAAPEAPAEMPPPPNPAPEPAPSPSRRQPWQRSSSSRPWQR</sequence>
<comment type="caution">
    <text evidence="1">Lacks conserved residue(s) required for the propagation of feature annotation.</text>
</comment>
<gene>
    <name evidence="4" type="ORF">SHKM778_18510</name>
</gene>
<protein>
    <recommendedName>
        <fullName evidence="3">Peptidase S8/S53 domain-containing protein</fullName>
    </recommendedName>
</protein>
<feature type="compositionally biased region" description="Polar residues" evidence="2">
    <location>
        <begin position="94"/>
        <end position="103"/>
    </location>
</feature>